<dbReference type="SMART" id="SM00490">
    <property type="entry name" value="HELICc"/>
    <property type="match status" value="1"/>
</dbReference>
<evidence type="ECO:0000313" key="13">
    <source>
        <dbReference type="Proteomes" id="UP000313231"/>
    </source>
</evidence>
<dbReference type="InterPro" id="IPR001650">
    <property type="entry name" value="Helicase_C-like"/>
</dbReference>
<protein>
    <submittedName>
        <fullName evidence="12">ATP-dependent helicase</fullName>
        <ecNumber evidence="12">3.6.4.-</ecNumber>
    </submittedName>
</protein>
<name>A0A5C4VU44_9ACTN</name>
<dbReference type="Pfam" id="PF23234">
    <property type="entry name" value="WHD_4th_Lhr"/>
    <property type="match status" value="1"/>
</dbReference>
<evidence type="ECO:0000256" key="9">
    <source>
        <dbReference type="SAM" id="MobiDB-lite"/>
    </source>
</evidence>
<dbReference type="RefSeq" id="WP_139622934.1">
    <property type="nucleotide sequence ID" value="NZ_VDMP01000024.1"/>
</dbReference>
<dbReference type="InterPro" id="IPR045628">
    <property type="entry name" value="Lhr_WH_dom"/>
</dbReference>
<evidence type="ECO:0000256" key="3">
    <source>
        <dbReference type="ARBA" id="ARBA00022801"/>
    </source>
</evidence>
<keyword evidence="5" id="KW-0067">ATP-binding</keyword>
<dbReference type="GO" id="GO:0006281">
    <property type="term" value="P:DNA repair"/>
    <property type="evidence" value="ECO:0007669"/>
    <property type="project" value="UniProtKB-KW"/>
</dbReference>
<dbReference type="PANTHER" id="PTHR47962">
    <property type="entry name" value="ATP-DEPENDENT HELICASE LHR-RELATED-RELATED"/>
    <property type="match status" value="1"/>
</dbReference>
<evidence type="ECO:0000256" key="4">
    <source>
        <dbReference type="ARBA" id="ARBA00022806"/>
    </source>
</evidence>
<keyword evidence="13" id="KW-1185">Reference proteome</keyword>
<keyword evidence="2" id="KW-0227">DNA damage</keyword>
<dbReference type="Pfam" id="PF08494">
    <property type="entry name" value="DEAD_assoc"/>
    <property type="match status" value="1"/>
</dbReference>
<keyword evidence="8" id="KW-0413">Isomerase</keyword>
<dbReference type="OrthoDB" id="9815222at2"/>
<dbReference type="Pfam" id="PF23236">
    <property type="entry name" value="WHD_2nd_Lhr"/>
    <property type="match status" value="1"/>
</dbReference>
<dbReference type="InterPro" id="IPR055367">
    <property type="entry name" value="WH4_Lhr"/>
</dbReference>
<dbReference type="GO" id="GO:0005524">
    <property type="term" value="F:ATP binding"/>
    <property type="evidence" value="ECO:0007669"/>
    <property type="project" value="UniProtKB-KW"/>
</dbReference>
<dbReference type="InterPro" id="IPR013701">
    <property type="entry name" value="Lhr-like_DEAD/DEAH_assoc"/>
</dbReference>
<dbReference type="InterPro" id="IPR027417">
    <property type="entry name" value="P-loop_NTPase"/>
</dbReference>
<dbReference type="InterPro" id="IPR014001">
    <property type="entry name" value="Helicase_ATP-bd"/>
</dbReference>
<dbReference type="InterPro" id="IPR055368">
    <property type="entry name" value="WH3_Lhr"/>
</dbReference>
<keyword evidence="6" id="KW-0238">DNA-binding</keyword>
<evidence type="ECO:0000256" key="2">
    <source>
        <dbReference type="ARBA" id="ARBA00022763"/>
    </source>
</evidence>
<dbReference type="SMART" id="SM00382">
    <property type="entry name" value="AAA"/>
    <property type="match status" value="1"/>
</dbReference>
<organism evidence="12 13">
    <name type="scientific">Nocardioides albidus</name>
    <dbReference type="NCBI Taxonomy" id="1517589"/>
    <lineage>
        <taxon>Bacteria</taxon>
        <taxon>Bacillati</taxon>
        <taxon>Actinomycetota</taxon>
        <taxon>Actinomycetes</taxon>
        <taxon>Propionibacteriales</taxon>
        <taxon>Nocardioidaceae</taxon>
        <taxon>Nocardioides</taxon>
    </lineage>
</organism>
<sequence>MEDPLARFSEATRTWFRAAFAEPTPAQAGAWDAIGRGQHTLVVAPTGSGKTLSAFLAGIDRLLTTAPPADKLHRTRVLYVSPLKALAVDVERNLRAPLTGIRQTAERLHPGQSLPDVTVGIRSGDTPANERRRLATRPPDVLITTPESLFLILTSQARETLRGIETVIVDEVHAVAGTKRGAHLALSLERLDALLPRPAQRVGLSATVRPTEEVARFLGGIAPVEIVAPPAHKEWDLRVEVPVEDMTELGEVVEDDDPTAPPRRASIWPHVEQRVAELIGEHRSTIVFTNGRRTAERLTARLNEISAEMTTEGITPPAQVMAQSGAAAGAAPVLARTHHGSVSKEQRALVEDDLKSGRLPAVVATSSLELGIDMGAVDLVLQIASPPSVASALQRVGRAGHQVGETSHGVFFPQHRGDLAPAAVAVARMRSGGIEALRVPANPLDVLAQHVVAATAVDEWDVEELFALVRRSAPYAHLPRSAYDAVLDLLAGRYPSDEFAELRPRITWDRVTGVVNGRPGAQRLAVTSGGTIPDRGLYGVFLAGEGTNRRVGELDEEMVYESRVGDVFALGATTWRIEDITHDRVIVTPAPGVPGRLPFWKGDTAGRPTELGEAIGAFTRELAALPDAAAVARAREVGLDDNAAANLIGYLREQVEATRVLPSDTTVLVERFRDELGDWRLAVHSPYGTAVHAPWALAINARLRERYGVDGQALAADDGIVIRIPDTDADPPGAELIAFEPDEIEEIVTREVGGSALFAARFRECAARALLLPRRDPGRRSPLWQQRQRAAALLEVAARYPAFPIVLETVREVLNDVYDLPGLTTLLRRVDQREITITEVETTQPSPYSRTLMFGYVAQFVYEGDSPLAERRAAALTLDQGLLAELLGRAELRELLDPEVLAEVEAELQRTTPERRARDPEGVVDLLRLLGPLSLDEVAARSREDAPVGDWLGSLAATRRVVAVRMAYGGAWAAIEDVARLRDGLGVPVPPGTPAAFTEPVEDPLADLVGRYARTHGPFTVEQVAVRLGLGVAVVRHTLQRLEAQGRVLSGEFRPVGAGEEWCDVEVLRRLRRRSLARLRHEIEPVEPTTLARFSTAWHQLSTGSTTGGGKGPRGVDGLLHTIEQLAGAPMPASALESLVLPARVRDYEPALLDELTATGEVVWAGHGALPGSDGWVSLHLADRAHLTLPQPGPVEDPLHQRVLDVLAPGGAWFFRQVADQVARACVDAAEDVPLDEAVSAGLWALVWNGHLTNDTLTPLRALTRSGRAAHRTRRAPARPGRVSRTGPPETAGRWALLPPVDADPTRRAHAVAEQLLERHGVVTRGAVVNERVPGGFAAVYKVLSAFEEAGRCRRGYFVEGLGAAQFGTAGAVDRLRSFAASAGGEDRDKPVALALAATDPANPYGAALPWPHAEREQDGAGHRPGRKAGALVVLVDGALVLYVERGGRTLLTWTEAPDLLAPAAEALSTAVRRGTLGQLTVEKADGTALLGSGGPLRDALAAAGFVATPRGLRIRA</sequence>
<dbReference type="PROSITE" id="PS51194">
    <property type="entry name" value="HELICASE_CTER"/>
    <property type="match status" value="1"/>
</dbReference>
<feature type="compositionally biased region" description="Basic residues" evidence="9">
    <location>
        <begin position="1268"/>
        <end position="1277"/>
    </location>
</feature>
<evidence type="ECO:0000313" key="12">
    <source>
        <dbReference type="EMBL" id="TNM39443.1"/>
    </source>
</evidence>
<gene>
    <name evidence="12" type="ORF">FHP29_11045</name>
</gene>
<dbReference type="SUPFAM" id="SSF52540">
    <property type="entry name" value="P-loop containing nucleoside triphosphate hydrolases"/>
    <property type="match status" value="1"/>
</dbReference>
<evidence type="ECO:0000256" key="7">
    <source>
        <dbReference type="ARBA" id="ARBA00023204"/>
    </source>
</evidence>
<dbReference type="PROSITE" id="PS51192">
    <property type="entry name" value="HELICASE_ATP_BIND_1"/>
    <property type="match status" value="1"/>
</dbReference>
<dbReference type="InterPro" id="IPR052511">
    <property type="entry name" value="ATP-dep_Helicase"/>
</dbReference>
<dbReference type="NCBIfam" id="NF007284">
    <property type="entry name" value="PRK09751.1"/>
    <property type="match status" value="1"/>
</dbReference>
<feature type="region of interest" description="Disordered" evidence="9">
    <location>
        <begin position="1265"/>
        <end position="1294"/>
    </location>
</feature>
<dbReference type="InterPro" id="IPR003593">
    <property type="entry name" value="AAA+_ATPase"/>
</dbReference>
<keyword evidence="1" id="KW-0547">Nucleotide-binding</keyword>
<comment type="caution">
    <text evidence="12">The sequence shown here is derived from an EMBL/GenBank/DDBJ whole genome shotgun (WGS) entry which is preliminary data.</text>
</comment>
<keyword evidence="4 12" id="KW-0347">Helicase</keyword>
<dbReference type="GO" id="GO:0016887">
    <property type="term" value="F:ATP hydrolysis activity"/>
    <property type="evidence" value="ECO:0007669"/>
    <property type="project" value="TreeGrafter"/>
</dbReference>
<evidence type="ECO:0000256" key="5">
    <source>
        <dbReference type="ARBA" id="ARBA00022840"/>
    </source>
</evidence>
<dbReference type="CDD" id="cd18796">
    <property type="entry name" value="SF2_C_LHR"/>
    <property type="match status" value="1"/>
</dbReference>
<dbReference type="PANTHER" id="PTHR47962:SF5">
    <property type="entry name" value="ATP-DEPENDENT HELICASE LHR-RELATED"/>
    <property type="match status" value="1"/>
</dbReference>
<dbReference type="Proteomes" id="UP000313231">
    <property type="component" value="Unassembled WGS sequence"/>
</dbReference>
<evidence type="ECO:0000259" key="10">
    <source>
        <dbReference type="PROSITE" id="PS51192"/>
    </source>
</evidence>
<evidence type="ECO:0000259" key="11">
    <source>
        <dbReference type="PROSITE" id="PS51194"/>
    </source>
</evidence>
<keyword evidence="7" id="KW-0234">DNA repair</keyword>
<proteinExistence type="predicted"/>
<keyword evidence="3 12" id="KW-0378">Hydrolase</keyword>
<dbReference type="Pfam" id="PF19306">
    <property type="entry name" value="WHD_Lhr"/>
    <property type="match status" value="1"/>
</dbReference>
<evidence type="ECO:0000256" key="1">
    <source>
        <dbReference type="ARBA" id="ARBA00022741"/>
    </source>
</evidence>
<dbReference type="SMART" id="SM00487">
    <property type="entry name" value="DEXDc"/>
    <property type="match status" value="1"/>
</dbReference>
<dbReference type="CDD" id="cd17922">
    <property type="entry name" value="DEXHc_LHR-like"/>
    <property type="match status" value="1"/>
</dbReference>
<feature type="domain" description="Helicase ATP-binding" evidence="10">
    <location>
        <begin position="31"/>
        <end position="226"/>
    </location>
</feature>
<evidence type="ECO:0000256" key="6">
    <source>
        <dbReference type="ARBA" id="ARBA00023125"/>
    </source>
</evidence>
<dbReference type="Gene3D" id="3.40.50.300">
    <property type="entry name" value="P-loop containing nucleotide triphosphate hydrolases"/>
    <property type="match status" value="2"/>
</dbReference>
<evidence type="ECO:0000256" key="8">
    <source>
        <dbReference type="ARBA" id="ARBA00023235"/>
    </source>
</evidence>
<feature type="domain" description="Helicase C-terminal" evidence="11">
    <location>
        <begin position="270"/>
        <end position="445"/>
    </location>
</feature>
<dbReference type="InterPro" id="IPR055369">
    <property type="entry name" value="WH2_Lhr"/>
</dbReference>
<accession>A0A5C4VU44</accession>
<dbReference type="GO" id="GO:0003677">
    <property type="term" value="F:DNA binding"/>
    <property type="evidence" value="ECO:0007669"/>
    <property type="project" value="UniProtKB-KW"/>
</dbReference>
<dbReference type="EC" id="3.6.4.-" evidence="12"/>
<dbReference type="GO" id="GO:0004386">
    <property type="term" value="F:helicase activity"/>
    <property type="evidence" value="ECO:0007669"/>
    <property type="project" value="UniProtKB-KW"/>
</dbReference>
<dbReference type="InterPro" id="IPR011545">
    <property type="entry name" value="DEAD/DEAH_box_helicase_dom"/>
</dbReference>
<dbReference type="EMBL" id="VDMP01000024">
    <property type="protein sequence ID" value="TNM39443.1"/>
    <property type="molecule type" value="Genomic_DNA"/>
</dbReference>
<dbReference type="Pfam" id="PF23235">
    <property type="entry name" value="WHD_3rd_Lhr"/>
    <property type="match status" value="1"/>
</dbReference>
<dbReference type="Pfam" id="PF00271">
    <property type="entry name" value="Helicase_C"/>
    <property type="match status" value="1"/>
</dbReference>
<dbReference type="Pfam" id="PF00270">
    <property type="entry name" value="DEAD"/>
    <property type="match status" value="1"/>
</dbReference>
<reference evidence="12 13" key="1">
    <citation type="journal article" date="2016" name="Int. J. Syst. Evol. Microbiol.">
        <title>Nocardioides albidus sp. nov., an actinobacterium isolated from garden soil.</title>
        <authorList>
            <person name="Singh H."/>
            <person name="Du J."/>
            <person name="Trinh H."/>
            <person name="Won K."/>
            <person name="Yang J.E."/>
            <person name="Yin C."/>
            <person name="Kook M."/>
            <person name="Yi T.H."/>
        </authorList>
    </citation>
    <scope>NUCLEOTIDE SEQUENCE [LARGE SCALE GENOMIC DNA]</scope>
    <source>
        <strain evidence="12 13">CCTCC AB 2015297</strain>
    </source>
</reference>